<reference evidence="1" key="1">
    <citation type="journal article" date="2018" name="DNA Res.">
        <title>Multiple hybrid de novo genome assembly of finger millet, an orphan allotetraploid crop.</title>
        <authorList>
            <person name="Hatakeyama M."/>
            <person name="Aluri S."/>
            <person name="Balachadran M.T."/>
            <person name="Sivarajan S.R."/>
            <person name="Patrignani A."/>
            <person name="Gruter S."/>
            <person name="Poveda L."/>
            <person name="Shimizu-Inatsugi R."/>
            <person name="Baeten J."/>
            <person name="Francoijs K.J."/>
            <person name="Nataraja K.N."/>
            <person name="Reddy Y.A.N."/>
            <person name="Phadnis S."/>
            <person name="Ravikumar R.L."/>
            <person name="Schlapbach R."/>
            <person name="Sreeman S.M."/>
            <person name="Shimizu K.K."/>
        </authorList>
    </citation>
    <scope>NUCLEOTIDE SEQUENCE</scope>
</reference>
<protein>
    <recommendedName>
        <fullName evidence="3">Secreted protein</fullName>
    </recommendedName>
</protein>
<dbReference type="Proteomes" id="UP001054889">
    <property type="component" value="Unassembled WGS sequence"/>
</dbReference>
<gene>
    <name evidence="1" type="primary">gb29155</name>
    <name evidence="1" type="ORF">PR202_gb29155</name>
</gene>
<keyword evidence="2" id="KW-1185">Reference proteome</keyword>
<dbReference type="AlphaFoldDB" id="A0AAV5FZA7"/>
<name>A0AAV5FZA7_ELECO</name>
<proteinExistence type="predicted"/>
<reference evidence="1" key="2">
    <citation type="submission" date="2021-12" db="EMBL/GenBank/DDBJ databases">
        <title>Resequencing data analysis of finger millet.</title>
        <authorList>
            <person name="Hatakeyama M."/>
            <person name="Aluri S."/>
            <person name="Balachadran M.T."/>
            <person name="Sivarajan S.R."/>
            <person name="Poveda L."/>
            <person name="Shimizu-Inatsugi R."/>
            <person name="Schlapbach R."/>
            <person name="Sreeman S.M."/>
            <person name="Shimizu K.K."/>
        </authorList>
    </citation>
    <scope>NUCLEOTIDE SEQUENCE</scope>
</reference>
<organism evidence="1 2">
    <name type="scientific">Eleusine coracana subsp. coracana</name>
    <dbReference type="NCBI Taxonomy" id="191504"/>
    <lineage>
        <taxon>Eukaryota</taxon>
        <taxon>Viridiplantae</taxon>
        <taxon>Streptophyta</taxon>
        <taxon>Embryophyta</taxon>
        <taxon>Tracheophyta</taxon>
        <taxon>Spermatophyta</taxon>
        <taxon>Magnoliopsida</taxon>
        <taxon>Liliopsida</taxon>
        <taxon>Poales</taxon>
        <taxon>Poaceae</taxon>
        <taxon>PACMAD clade</taxon>
        <taxon>Chloridoideae</taxon>
        <taxon>Cynodonteae</taxon>
        <taxon>Eleusininae</taxon>
        <taxon>Eleusine</taxon>
    </lineage>
</organism>
<evidence type="ECO:0000313" key="2">
    <source>
        <dbReference type="Proteomes" id="UP001054889"/>
    </source>
</evidence>
<comment type="caution">
    <text evidence="1">The sequence shown here is derived from an EMBL/GenBank/DDBJ whole genome shotgun (WGS) entry which is preliminary data.</text>
</comment>
<evidence type="ECO:0008006" key="3">
    <source>
        <dbReference type="Google" id="ProtNLM"/>
    </source>
</evidence>
<evidence type="ECO:0000313" key="1">
    <source>
        <dbReference type="EMBL" id="GJN39995.1"/>
    </source>
</evidence>
<dbReference type="EMBL" id="BQKI01000099">
    <property type="protein sequence ID" value="GJN39995.1"/>
    <property type="molecule type" value="Genomic_DNA"/>
</dbReference>
<accession>A0AAV5FZA7</accession>
<sequence>MPSLLAGSCSLPWILRWTFLIFLARRWIWTAKNRPSISRSLTTISDRSSSSSERWSHFLLRDPRGRQEEQIGIRRMETRSDREITWIRKSSEEGNKGGSALCPTRTCAAAAAVSSWSYVSWDLVSSRRVVSPASPPFSCGRSWRTPPLTHPYPFAFVRGVEIRIEE</sequence>